<evidence type="ECO:0000256" key="4">
    <source>
        <dbReference type="ARBA" id="ARBA00022989"/>
    </source>
</evidence>
<gene>
    <name evidence="8" type="ORF">HNQ81_002040</name>
</gene>
<feature type="transmembrane region" description="Helical" evidence="7">
    <location>
        <begin position="229"/>
        <end position="255"/>
    </location>
</feature>
<evidence type="ECO:0000256" key="3">
    <source>
        <dbReference type="ARBA" id="ARBA00022692"/>
    </source>
</evidence>
<dbReference type="Pfam" id="PF01594">
    <property type="entry name" value="AI-2E_transport"/>
    <property type="match status" value="1"/>
</dbReference>
<accession>A0A840V3I8</accession>
<feature type="transmembrane region" description="Helical" evidence="7">
    <location>
        <begin position="55"/>
        <end position="73"/>
    </location>
</feature>
<feature type="transmembrane region" description="Helical" evidence="7">
    <location>
        <begin position="80"/>
        <end position="101"/>
    </location>
</feature>
<evidence type="ECO:0000256" key="7">
    <source>
        <dbReference type="SAM" id="Phobius"/>
    </source>
</evidence>
<organism evidence="8 9">
    <name type="scientific">Desulfoprunum benzoelyticum</name>
    <dbReference type="NCBI Taxonomy" id="1506996"/>
    <lineage>
        <taxon>Bacteria</taxon>
        <taxon>Pseudomonadati</taxon>
        <taxon>Thermodesulfobacteriota</taxon>
        <taxon>Desulfobulbia</taxon>
        <taxon>Desulfobulbales</taxon>
        <taxon>Desulfobulbaceae</taxon>
        <taxon>Desulfoprunum</taxon>
    </lineage>
</organism>
<dbReference type="AlphaFoldDB" id="A0A840V3I8"/>
<evidence type="ECO:0000313" key="8">
    <source>
        <dbReference type="EMBL" id="MBB5348309.1"/>
    </source>
</evidence>
<proteinExistence type="inferred from homology"/>
<dbReference type="PANTHER" id="PTHR21716:SF4">
    <property type="entry name" value="TRANSMEMBRANE PROTEIN 245"/>
    <property type="match status" value="1"/>
</dbReference>
<dbReference type="Proteomes" id="UP000539642">
    <property type="component" value="Unassembled WGS sequence"/>
</dbReference>
<feature type="transmembrane region" description="Helical" evidence="7">
    <location>
        <begin position="176"/>
        <end position="199"/>
    </location>
</feature>
<dbReference type="EMBL" id="JACHEO010000010">
    <property type="protein sequence ID" value="MBB5348309.1"/>
    <property type="molecule type" value="Genomic_DNA"/>
</dbReference>
<evidence type="ECO:0000256" key="1">
    <source>
        <dbReference type="ARBA" id="ARBA00004141"/>
    </source>
</evidence>
<sequence>MPTNNASRPTGPDLQPIEPPSRQQSANLQPVRYFLAVFLISTFFLGRILWPFWSILVLSFLLTSMFRPVYAFFHRWLPEYAASILTCFLIVALVFVPLIFFTGSLAGEALNLYNWGRDAQVGLKLQTFLQESPLIVRLQQQLLEFGLEFKPTMVTDTLTYLAKEGGLFLYKQASAWAANIMQFLGLFFMMILVIFFLLIDLPRLMEYLIRLSPLPDDEDRLLLEKFEQIANAILIGNGICGLTQGILGGGIYSIMGLNSPILWGCIMGVLAFLPIFGIGLVMIPTAIILAINGRVGEGIFLFCYYFALSMSVEYLLKPKLVGRQVKMHTLLVLLAILGGLAVYGILGIIYGPIIVTAFLTLSDIYLKKYAQNIERN</sequence>
<dbReference type="GO" id="GO:0016020">
    <property type="term" value="C:membrane"/>
    <property type="evidence" value="ECO:0007669"/>
    <property type="project" value="UniProtKB-SubCell"/>
</dbReference>
<comment type="subcellular location">
    <subcellularLocation>
        <location evidence="1">Membrane</location>
        <topology evidence="1">Multi-pass membrane protein</topology>
    </subcellularLocation>
</comment>
<dbReference type="InterPro" id="IPR002549">
    <property type="entry name" value="AI-2E-like"/>
</dbReference>
<evidence type="ECO:0000256" key="6">
    <source>
        <dbReference type="SAM" id="MobiDB-lite"/>
    </source>
</evidence>
<comment type="caution">
    <text evidence="8">The sequence shown here is derived from an EMBL/GenBank/DDBJ whole genome shotgun (WGS) entry which is preliminary data.</text>
</comment>
<evidence type="ECO:0000256" key="5">
    <source>
        <dbReference type="ARBA" id="ARBA00023136"/>
    </source>
</evidence>
<reference evidence="8 9" key="1">
    <citation type="submission" date="2020-08" db="EMBL/GenBank/DDBJ databases">
        <title>Genomic Encyclopedia of Type Strains, Phase IV (KMG-IV): sequencing the most valuable type-strain genomes for metagenomic binning, comparative biology and taxonomic classification.</title>
        <authorList>
            <person name="Goeker M."/>
        </authorList>
    </citation>
    <scope>NUCLEOTIDE SEQUENCE [LARGE SCALE GENOMIC DNA]</scope>
    <source>
        <strain evidence="8 9">DSM 28570</strain>
    </source>
</reference>
<feature type="transmembrane region" description="Helical" evidence="7">
    <location>
        <begin position="31"/>
        <end position="49"/>
    </location>
</feature>
<feature type="transmembrane region" description="Helical" evidence="7">
    <location>
        <begin position="261"/>
        <end position="291"/>
    </location>
</feature>
<feature type="transmembrane region" description="Helical" evidence="7">
    <location>
        <begin position="298"/>
        <end position="316"/>
    </location>
</feature>
<feature type="transmembrane region" description="Helical" evidence="7">
    <location>
        <begin position="328"/>
        <end position="361"/>
    </location>
</feature>
<name>A0A840V3I8_9BACT</name>
<evidence type="ECO:0000313" key="9">
    <source>
        <dbReference type="Proteomes" id="UP000539642"/>
    </source>
</evidence>
<keyword evidence="5 7" id="KW-0472">Membrane</keyword>
<keyword evidence="3 7" id="KW-0812">Transmembrane</keyword>
<keyword evidence="4 7" id="KW-1133">Transmembrane helix</keyword>
<comment type="similarity">
    <text evidence="2">Belongs to the autoinducer-2 exporter (AI-2E) (TC 2.A.86) family.</text>
</comment>
<protein>
    <submittedName>
        <fullName evidence="8">Putative PurR-regulated permease PerM</fullName>
    </submittedName>
</protein>
<keyword evidence="9" id="KW-1185">Reference proteome</keyword>
<evidence type="ECO:0000256" key="2">
    <source>
        <dbReference type="ARBA" id="ARBA00009773"/>
    </source>
</evidence>
<feature type="region of interest" description="Disordered" evidence="6">
    <location>
        <begin position="1"/>
        <end position="23"/>
    </location>
</feature>
<dbReference type="PANTHER" id="PTHR21716">
    <property type="entry name" value="TRANSMEMBRANE PROTEIN"/>
    <property type="match status" value="1"/>
</dbReference>
<dbReference type="RefSeq" id="WP_183350916.1">
    <property type="nucleotide sequence ID" value="NZ_JACHEO010000010.1"/>
</dbReference>